<dbReference type="EMBL" id="NBNE01004703">
    <property type="protein sequence ID" value="OWZ04926.1"/>
    <property type="molecule type" value="Genomic_DNA"/>
</dbReference>
<evidence type="ECO:0000313" key="1">
    <source>
        <dbReference type="EMBL" id="OWZ04926.1"/>
    </source>
</evidence>
<dbReference type="AlphaFoldDB" id="A0A225VH38"/>
<keyword evidence="2" id="KW-1185">Reference proteome</keyword>
<protein>
    <submittedName>
        <fullName evidence="1">Uncharacterized protein</fullName>
    </submittedName>
</protein>
<organism evidence="1 2">
    <name type="scientific">Phytophthora megakarya</name>
    <dbReference type="NCBI Taxonomy" id="4795"/>
    <lineage>
        <taxon>Eukaryota</taxon>
        <taxon>Sar</taxon>
        <taxon>Stramenopiles</taxon>
        <taxon>Oomycota</taxon>
        <taxon>Peronosporomycetes</taxon>
        <taxon>Peronosporales</taxon>
        <taxon>Peronosporaceae</taxon>
        <taxon>Phytophthora</taxon>
    </lineage>
</organism>
<accession>A0A225VH38</accession>
<dbReference type="Proteomes" id="UP000198211">
    <property type="component" value="Unassembled WGS sequence"/>
</dbReference>
<sequence>IVHDRLFESAVTKVSNNKMGMLSDQEREVLQPFERPQKPQTRRIDWGNTRSYAEEVQERKRQKLEQVAEDDDLRYKLGTSVAVERLFSM</sequence>
<name>A0A225VH38_9STRA</name>
<proteinExistence type="predicted"/>
<reference evidence="2" key="1">
    <citation type="submission" date="2017-03" db="EMBL/GenBank/DDBJ databases">
        <title>Phytopthora megakarya and P. palmivora, two closely related causual agents of cacao black pod achieved similar genome size and gene model numbers by different mechanisms.</title>
        <authorList>
            <person name="Ali S."/>
            <person name="Shao J."/>
            <person name="Larry D.J."/>
            <person name="Kronmiller B."/>
            <person name="Shen D."/>
            <person name="Strem M.D."/>
            <person name="Melnick R.L."/>
            <person name="Guiltinan M.J."/>
            <person name="Tyler B.M."/>
            <person name="Meinhardt L.W."/>
            <person name="Bailey B.A."/>
        </authorList>
    </citation>
    <scope>NUCLEOTIDE SEQUENCE [LARGE SCALE GENOMIC DNA]</scope>
    <source>
        <strain evidence="2">zdho120</strain>
    </source>
</reference>
<evidence type="ECO:0000313" key="2">
    <source>
        <dbReference type="Proteomes" id="UP000198211"/>
    </source>
</evidence>
<comment type="caution">
    <text evidence="1">The sequence shown here is derived from an EMBL/GenBank/DDBJ whole genome shotgun (WGS) entry which is preliminary data.</text>
</comment>
<gene>
    <name evidence="1" type="ORF">PHMEG_00023084</name>
</gene>
<feature type="non-terminal residue" evidence="1">
    <location>
        <position position="1"/>
    </location>
</feature>